<name>A0A382V5U6_9ZZZZ</name>
<proteinExistence type="predicted"/>
<dbReference type="AlphaFoldDB" id="A0A382V5U6"/>
<accession>A0A382V5U6</accession>
<sequence length="49" mass="5211">MESTILIISWINPSKSPSFAFGSDALEIVCIVSEISELICSNISGSSYA</sequence>
<reference evidence="1" key="1">
    <citation type="submission" date="2018-05" db="EMBL/GenBank/DDBJ databases">
        <authorList>
            <person name="Lanie J.A."/>
            <person name="Ng W.-L."/>
            <person name="Kazmierczak K.M."/>
            <person name="Andrzejewski T.M."/>
            <person name="Davidsen T.M."/>
            <person name="Wayne K.J."/>
            <person name="Tettelin H."/>
            <person name="Glass J.I."/>
            <person name="Rusch D."/>
            <person name="Podicherti R."/>
            <person name="Tsui H.-C.T."/>
            <person name="Winkler M.E."/>
        </authorList>
    </citation>
    <scope>NUCLEOTIDE SEQUENCE</scope>
</reference>
<evidence type="ECO:0000313" key="1">
    <source>
        <dbReference type="EMBL" id="SVD41863.1"/>
    </source>
</evidence>
<gene>
    <name evidence="1" type="ORF">METZ01_LOCUS394717</name>
</gene>
<organism evidence="1">
    <name type="scientific">marine metagenome</name>
    <dbReference type="NCBI Taxonomy" id="408172"/>
    <lineage>
        <taxon>unclassified sequences</taxon>
        <taxon>metagenomes</taxon>
        <taxon>ecological metagenomes</taxon>
    </lineage>
</organism>
<protein>
    <submittedName>
        <fullName evidence="1">Uncharacterized protein</fullName>
    </submittedName>
</protein>
<dbReference type="EMBL" id="UINC01149406">
    <property type="protein sequence ID" value="SVD41863.1"/>
    <property type="molecule type" value="Genomic_DNA"/>
</dbReference>